<keyword evidence="3" id="KW-1185">Reference proteome</keyword>
<evidence type="ECO:0000256" key="1">
    <source>
        <dbReference type="SAM" id="Phobius"/>
    </source>
</evidence>
<organism evidence="2 3">
    <name type="scientific">Sphaerisporangium rufum</name>
    <dbReference type="NCBI Taxonomy" id="1381558"/>
    <lineage>
        <taxon>Bacteria</taxon>
        <taxon>Bacillati</taxon>
        <taxon>Actinomycetota</taxon>
        <taxon>Actinomycetes</taxon>
        <taxon>Streptosporangiales</taxon>
        <taxon>Streptosporangiaceae</taxon>
        <taxon>Sphaerisporangium</taxon>
    </lineage>
</organism>
<reference evidence="2" key="1">
    <citation type="submission" date="2021-01" db="EMBL/GenBank/DDBJ databases">
        <title>Whole genome shotgun sequence of Sphaerisporangium rufum NBRC 109079.</title>
        <authorList>
            <person name="Komaki H."/>
            <person name="Tamura T."/>
        </authorList>
    </citation>
    <scope>NUCLEOTIDE SEQUENCE</scope>
    <source>
        <strain evidence="2">NBRC 109079</strain>
    </source>
</reference>
<feature type="transmembrane region" description="Helical" evidence="1">
    <location>
        <begin position="145"/>
        <end position="165"/>
    </location>
</feature>
<evidence type="ECO:0000313" key="3">
    <source>
        <dbReference type="Proteomes" id="UP000655287"/>
    </source>
</evidence>
<keyword evidence="1" id="KW-1133">Transmembrane helix</keyword>
<accession>A0A919R1H5</accession>
<dbReference type="RefSeq" id="WP_203983294.1">
    <property type="nucleotide sequence ID" value="NZ_BOOU01000024.1"/>
</dbReference>
<keyword evidence="1" id="KW-0812">Transmembrane</keyword>
<dbReference type="Pfam" id="PF08592">
    <property type="entry name" value="Anthrone_oxy"/>
    <property type="match status" value="1"/>
</dbReference>
<feature type="transmembrane region" description="Helical" evidence="1">
    <location>
        <begin position="53"/>
        <end position="79"/>
    </location>
</feature>
<evidence type="ECO:0000313" key="2">
    <source>
        <dbReference type="EMBL" id="GII76681.1"/>
    </source>
</evidence>
<keyword evidence="1" id="KW-0472">Membrane</keyword>
<dbReference type="EMBL" id="BOOU01000024">
    <property type="protein sequence ID" value="GII76681.1"/>
    <property type="molecule type" value="Genomic_DNA"/>
</dbReference>
<feature type="transmembrane region" description="Helical" evidence="1">
    <location>
        <begin position="85"/>
        <end position="106"/>
    </location>
</feature>
<dbReference type="Proteomes" id="UP000655287">
    <property type="component" value="Unassembled WGS sequence"/>
</dbReference>
<protein>
    <submittedName>
        <fullName evidence="2">Membrane protein</fullName>
    </submittedName>
</protein>
<name>A0A919R1H5_9ACTN</name>
<dbReference type="InterPro" id="IPR013901">
    <property type="entry name" value="Anthrone_oxy"/>
</dbReference>
<feature type="transmembrane region" description="Helical" evidence="1">
    <location>
        <begin position="12"/>
        <end position="32"/>
    </location>
</feature>
<gene>
    <name evidence="2" type="ORF">Sru01_16630</name>
</gene>
<proteinExistence type="predicted"/>
<dbReference type="AlphaFoldDB" id="A0A919R1H5"/>
<comment type="caution">
    <text evidence="2">The sequence shown here is derived from an EMBL/GenBank/DDBJ whole genome shotgun (WGS) entry which is preliminary data.</text>
</comment>
<sequence length="168" mass="18045">MPDAVPEISLLAAVLATGLSAGLFHAFFYAIMPALRRTGDHAFVTVMQHINRVILNAWFAACFAGAPLFSLVAVISHLGAPWRPVLPWAVAGLVLNVAMVAVTIAANVPRNERLDRAGDPDTIADLAAVRAEFERPWVRWNTVRTALNIAAFGCLAWALLLHGRLTGG</sequence>